<keyword evidence="5 7" id="KW-1133">Transmembrane helix</keyword>
<dbReference type="PANTHER" id="PTHR33452:SF1">
    <property type="entry name" value="INNER MEMBRANE PROTEIN YPHA-RELATED"/>
    <property type="match status" value="1"/>
</dbReference>
<feature type="transmembrane region" description="Helical" evidence="7">
    <location>
        <begin position="38"/>
        <end position="59"/>
    </location>
</feature>
<dbReference type="Pfam" id="PF07681">
    <property type="entry name" value="DoxX"/>
    <property type="match status" value="1"/>
</dbReference>
<keyword evidence="3" id="KW-1003">Cell membrane</keyword>
<dbReference type="EMBL" id="CP012600">
    <property type="protein sequence ID" value="ALC80330.1"/>
    <property type="molecule type" value="Genomic_DNA"/>
</dbReference>
<dbReference type="PATRIC" id="fig|1441095.3.peg.218"/>
<keyword evidence="6 7" id="KW-0472">Membrane</keyword>
<reference evidence="9" key="1">
    <citation type="submission" date="2015-08" db="EMBL/GenBank/DDBJ databases">
        <title>Genome sequencing project for genomic taxonomy and phylogenomics of Bacillus-like bacteria.</title>
        <authorList>
            <person name="Liu B."/>
            <person name="Wang J."/>
            <person name="Zhu Y."/>
            <person name="Liu G."/>
            <person name="Chen Q."/>
            <person name="Chen Z."/>
            <person name="Lan J."/>
            <person name="Che J."/>
            <person name="Ge C."/>
            <person name="Shi H."/>
            <person name="Pan Z."/>
            <person name="Liu X."/>
        </authorList>
    </citation>
    <scope>NUCLEOTIDE SEQUENCE [LARGE SCALE GENOMIC DNA]</scope>
    <source>
        <strain evidence="9">FJAT-4402</strain>
    </source>
</reference>
<evidence type="ECO:0000256" key="5">
    <source>
        <dbReference type="ARBA" id="ARBA00022989"/>
    </source>
</evidence>
<feature type="transmembrane region" description="Helical" evidence="7">
    <location>
        <begin position="7"/>
        <end position="26"/>
    </location>
</feature>
<feature type="transmembrane region" description="Helical" evidence="7">
    <location>
        <begin position="101"/>
        <end position="120"/>
    </location>
</feature>
<reference evidence="8 9" key="2">
    <citation type="journal article" date="2016" name="Int. J. Syst. Evol. Microbiol.">
        <title>Bacillus gobiensis sp. nov., isolated from a soil sample.</title>
        <authorList>
            <person name="Liu B."/>
            <person name="Liu G.H."/>
            <person name="Cetin S."/>
            <person name="Schumann P."/>
            <person name="Pan Z.Z."/>
            <person name="Chen Q.Q."/>
        </authorList>
    </citation>
    <scope>NUCLEOTIDE SEQUENCE [LARGE SCALE GENOMIC DNA]</scope>
    <source>
        <strain evidence="8 9">FJAT-4402</strain>
    </source>
</reference>
<name>A0A0M4FRG3_9BACI</name>
<evidence type="ECO:0000256" key="7">
    <source>
        <dbReference type="SAM" id="Phobius"/>
    </source>
</evidence>
<evidence type="ECO:0000256" key="6">
    <source>
        <dbReference type="ARBA" id="ARBA00023136"/>
    </source>
</evidence>
<protein>
    <submittedName>
        <fullName evidence="8">Oxidoreductase</fullName>
    </submittedName>
</protein>
<evidence type="ECO:0000256" key="1">
    <source>
        <dbReference type="ARBA" id="ARBA00004651"/>
    </source>
</evidence>
<gene>
    <name evidence="8" type="ORF">AM592_00985</name>
</gene>
<dbReference type="Proteomes" id="UP000067625">
    <property type="component" value="Chromosome"/>
</dbReference>
<organism evidence="8 9">
    <name type="scientific">Bacillus gobiensis</name>
    <dbReference type="NCBI Taxonomy" id="1441095"/>
    <lineage>
        <taxon>Bacteria</taxon>
        <taxon>Bacillati</taxon>
        <taxon>Bacillota</taxon>
        <taxon>Bacilli</taxon>
        <taxon>Bacillales</taxon>
        <taxon>Bacillaceae</taxon>
        <taxon>Bacillus</taxon>
    </lineage>
</organism>
<dbReference type="STRING" id="1441095.AM592_00985"/>
<evidence type="ECO:0000256" key="2">
    <source>
        <dbReference type="ARBA" id="ARBA00006679"/>
    </source>
</evidence>
<evidence type="ECO:0000256" key="3">
    <source>
        <dbReference type="ARBA" id="ARBA00022475"/>
    </source>
</evidence>
<dbReference type="PANTHER" id="PTHR33452">
    <property type="entry name" value="OXIDOREDUCTASE CATD-RELATED"/>
    <property type="match status" value="1"/>
</dbReference>
<accession>A0A0M4FRG3</accession>
<dbReference type="InterPro" id="IPR032808">
    <property type="entry name" value="DoxX"/>
</dbReference>
<feature type="transmembrane region" description="Helical" evidence="7">
    <location>
        <begin position="71"/>
        <end position="89"/>
    </location>
</feature>
<evidence type="ECO:0000313" key="8">
    <source>
        <dbReference type="EMBL" id="ALC80330.1"/>
    </source>
</evidence>
<dbReference type="OrthoDB" id="886570at2"/>
<dbReference type="RefSeq" id="WP_053602056.1">
    <property type="nucleotide sequence ID" value="NZ_CP012600.1"/>
</dbReference>
<dbReference type="InterPro" id="IPR051907">
    <property type="entry name" value="DoxX-like_oxidoreductase"/>
</dbReference>
<evidence type="ECO:0000256" key="4">
    <source>
        <dbReference type="ARBA" id="ARBA00022692"/>
    </source>
</evidence>
<evidence type="ECO:0000313" key="9">
    <source>
        <dbReference type="Proteomes" id="UP000067625"/>
    </source>
</evidence>
<sequence length="136" mass="14505">MQRNHEIGTFLLRLMLGITFFAHGMSKFQGGIENTAGFFASLGIPGFMAYVVAIIELIGGIAMVAGIGTRIVSALFAVILIVATLLVKLPDGFLGGYELDIVLLVVSLHLALNGSALYSVDSKLPFLKKKKHSINA</sequence>
<proteinExistence type="inferred from homology"/>
<comment type="subcellular location">
    <subcellularLocation>
        <location evidence="1">Cell membrane</location>
        <topology evidence="1">Multi-pass membrane protein</topology>
    </subcellularLocation>
</comment>
<keyword evidence="4 7" id="KW-0812">Transmembrane</keyword>
<dbReference type="GO" id="GO:0005886">
    <property type="term" value="C:plasma membrane"/>
    <property type="evidence" value="ECO:0007669"/>
    <property type="project" value="UniProtKB-SubCell"/>
</dbReference>
<keyword evidence="9" id="KW-1185">Reference proteome</keyword>
<comment type="similarity">
    <text evidence="2">Belongs to the DoxX family.</text>
</comment>
<dbReference type="AlphaFoldDB" id="A0A0M4FRG3"/>